<protein>
    <submittedName>
        <fullName evidence="2">Uncharacterized protein</fullName>
    </submittedName>
</protein>
<evidence type="ECO:0000313" key="2">
    <source>
        <dbReference type="EMBL" id="RDB19302.1"/>
    </source>
</evidence>
<feature type="region of interest" description="Disordered" evidence="1">
    <location>
        <begin position="85"/>
        <end position="104"/>
    </location>
</feature>
<dbReference type="EMBL" id="LUEZ02000080">
    <property type="protein sequence ID" value="RDB19302.1"/>
    <property type="molecule type" value="Genomic_DNA"/>
</dbReference>
<comment type="caution">
    <text evidence="2">The sequence shown here is derived from an EMBL/GenBank/DDBJ whole genome shotgun (WGS) entry which is preliminary data.</text>
</comment>
<sequence>MVPSGFLEADVLSVQGGARITGARRWACRTATEVALCGDVGAWGLLGVVERGFPCQWQATTSSFYEGGDRVRNCLTRGGHSDRLDPAGRVTDTVGGSVTAGEHF</sequence>
<keyword evidence="3" id="KW-1185">Reference proteome</keyword>
<dbReference type="AlphaFoldDB" id="A0A369JD96"/>
<name>A0A369JD96_HYPMA</name>
<proteinExistence type="predicted"/>
<accession>A0A369JD96</accession>
<reference evidence="2" key="1">
    <citation type="submission" date="2018-04" db="EMBL/GenBank/DDBJ databases">
        <title>Whole genome sequencing of Hypsizygus marmoreus.</title>
        <authorList>
            <person name="Choi I.-G."/>
            <person name="Min B."/>
            <person name="Kim J.-G."/>
            <person name="Kim S."/>
            <person name="Oh Y.-L."/>
            <person name="Kong W.-S."/>
            <person name="Park H."/>
            <person name="Jeong J."/>
            <person name="Song E.-S."/>
        </authorList>
    </citation>
    <scope>NUCLEOTIDE SEQUENCE [LARGE SCALE GENOMIC DNA]</scope>
    <source>
        <strain evidence="2">51987-8</strain>
    </source>
</reference>
<dbReference type="Proteomes" id="UP000076154">
    <property type="component" value="Unassembled WGS sequence"/>
</dbReference>
<evidence type="ECO:0000313" key="3">
    <source>
        <dbReference type="Proteomes" id="UP000076154"/>
    </source>
</evidence>
<dbReference type="InParanoid" id="A0A369JD96"/>
<organism evidence="2 3">
    <name type="scientific">Hypsizygus marmoreus</name>
    <name type="common">White beech mushroom</name>
    <name type="synonym">Agaricus marmoreus</name>
    <dbReference type="NCBI Taxonomy" id="39966"/>
    <lineage>
        <taxon>Eukaryota</taxon>
        <taxon>Fungi</taxon>
        <taxon>Dikarya</taxon>
        <taxon>Basidiomycota</taxon>
        <taxon>Agaricomycotina</taxon>
        <taxon>Agaricomycetes</taxon>
        <taxon>Agaricomycetidae</taxon>
        <taxon>Agaricales</taxon>
        <taxon>Tricholomatineae</taxon>
        <taxon>Lyophyllaceae</taxon>
        <taxon>Hypsizygus</taxon>
    </lineage>
</organism>
<gene>
    <name evidence="2" type="ORF">Hypma_013637</name>
</gene>
<evidence type="ECO:0000256" key="1">
    <source>
        <dbReference type="SAM" id="MobiDB-lite"/>
    </source>
</evidence>